<dbReference type="EMBL" id="UINC01129533">
    <property type="protein sequence ID" value="SVD09983.1"/>
    <property type="molecule type" value="Genomic_DNA"/>
</dbReference>
<dbReference type="AlphaFoldDB" id="A0A382SJJ0"/>
<reference evidence="1" key="1">
    <citation type="submission" date="2018-05" db="EMBL/GenBank/DDBJ databases">
        <authorList>
            <person name="Lanie J.A."/>
            <person name="Ng W.-L."/>
            <person name="Kazmierczak K.M."/>
            <person name="Andrzejewski T.M."/>
            <person name="Davidsen T.M."/>
            <person name="Wayne K.J."/>
            <person name="Tettelin H."/>
            <person name="Glass J.I."/>
            <person name="Rusch D."/>
            <person name="Podicherti R."/>
            <person name="Tsui H.-C.T."/>
            <person name="Winkler M.E."/>
        </authorList>
    </citation>
    <scope>NUCLEOTIDE SEQUENCE</scope>
</reference>
<gene>
    <name evidence="1" type="ORF">METZ01_LOCUS362837</name>
</gene>
<name>A0A382SJJ0_9ZZZZ</name>
<protein>
    <recommendedName>
        <fullName evidence="2">Glycosyltransferase 2-like domain-containing protein</fullName>
    </recommendedName>
</protein>
<feature type="non-terminal residue" evidence="1">
    <location>
        <position position="216"/>
    </location>
</feature>
<sequence length="216" mass="23954">MNRTVTRYLEKRTAFDDWPLQGSVPATCMSVVVIPVLAEFPGILDTLRDLARCDAEDRSRTLVVVAVNNRVADHAAEEDIAANQQTLTALKAWDQSALPVAWIDASSPGHELGNRDGVGLARKIGLDWGLRILADQDRLTAPLVCLDGDSRVDERYLSVLHDFFAPTASRWACVLPYAHPIEGAQEERAAILSYELYLRYHALHLCWAGSPYGYHA</sequence>
<organism evidence="1">
    <name type="scientific">marine metagenome</name>
    <dbReference type="NCBI Taxonomy" id="408172"/>
    <lineage>
        <taxon>unclassified sequences</taxon>
        <taxon>metagenomes</taxon>
        <taxon>ecological metagenomes</taxon>
    </lineage>
</organism>
<evidence type="ECO:0000313" key="1">
    <source>
        <dbReference type="EMBL" id="SVD09983.1"/>
    </source>
</evidence>
<proteinExistence type="predicted"/>
<accession>A0A382SJJ0</accession>
<evidence type="ECO:0008006" key="2">
    <source>
        <dbReference type="Google" id="ProtNLM"/>
    </source>
</evidence>